<accession>A0A8H3CAH8</accession>
<sequence>MSTLTDKLSAPVMDEEKLEQGTISTKDSSSSEPTFTWSNPGPLFKSARRILIISLITWMIVVVLGYFIEVDTPMYQPKWPSYNTAPISYSAPAPKPPKFKICCIEGFRLMLDSRRDPPPENCGLCLDGPYRILYEDGASNY</sequence>
<comment type="caution">
    <text evidence="3">The sequence shown here is derived from an EMBL/GenBank/DDBJ whole genome shotgun (WGS) entry which is preliminary data.</text>
</comment>
<evidence type="ECO:0000313" key="3">
    <source>
        <dbReference type="EMBL" id="CAE6478016.1"/>
    </source>
</evidence>
<protein>
    <submittedName>
        <fullName evidence="3">Uncharacterized protein</fullName>
    </submittedName>
</protein>
<dbReference type="EMBL" id="CAJMWX010001262">
    <property type="protein sequence ID" value="CAE6478016.1"/>
    <property type="molecule type" value="Genomic_DNA"/>
</dbReference>
<evidence type="ECO:0000256" key="2">
    <source>
        <dbReference type="SAM" id="Phobius"/>
    </source>
</evidence>
<dbReference type="Proteomes" id="UP000663888">
    <property type="component" value="Unassembled WGS sequence"/>
</dbReference>
<keyword evidence="2" id="KW-0812">Transmembrane</keyword>
<dbReference type="AlphaFoldDB" id="A0A8H3CAH8"/>
<gene>
    <name evidence="3" type="ORF">RDB_LOCUS119449</name>
</gene>
<feature type="transmembrane region" description="Helical" evidence="2">
    <location>
        <begin position="50"/>
        <end position="68"/>
    </location>
</feature>
<feature type="compositionally biased region" description="Polar residues" evidence="1">
    <location>
        <begin position="21"/>
        <end position="36"/>
    </location>
</feature>
<name>A0A8H3CAH8_9AGAM</name>
<feature type="region of interest" description="Disordered" evidence="1">
    <location>
        <begin position="15"/>
        <end position="36"/>
    </location>
</feature>
<proteinExistence type="predicted"/>
<reference evidence="3" key="1">
    <citation type="submission" date="2021-01" db="EMBL/GenBank/DDBJ databases">
        <authorList>
            <person name="Kaushik A."/>
        </authorList>
    </citation>
    <scope>NUCLEOTIDE SEQUENCE</scope>
    <source>
        <strain evidence="3">AG4-R118</strain>
    </source>
</reference>
<evidence type="ECO:0000256" key="1">
    <source>
        <dbReference type="SAM" id="MobiDB-lite"/>
    </source>
</evidence>
<keyword evidence="2" id="KW-0472">Membrane</keyword>
<evidence type="ECO:0000313" key="4">
    <source>
        <dbReference type="Proteomes" id="UP000663888"/>
    </source>
</evidence>
<organism evidence="3 4">
    <name type="scientific">Rhizoctonia solani</name>
    <dbReference type="NCBI Taxonomy" id="456999"/>
    <lineage>
        <taxon>Eukaryota</taxon>
        <taxon>Fungi</taxon>
        <taxon>Dikarya</taxon>
        <taxon>Basidiomycota</taxon>
        <taxon>Agaricomycotina</taxon>
        <taxon>Agaricomycetes</taxon>
        <taxon>Cantharellales</taxon>
        <taxon>Ceratobasidiaceae</taxon>
        <taxon>Rhizoctonia</taxon>
    </lineage>
</organism>
<keyword evidence="2" id="KW-1133">Transmembrane helix</keyword>